<sequence>MGMMIEKIARKKESVKETGSIKKPVIAIVSGSVIAKASWPALTGRKKVYHGTTRKAFEGIKREGIRPKYVGGASRGLPQPEKLVRGRVYVTEKPRIGRLMMHQALHPKAARRIERTGWEAAGKFITMQYRTPKRGKLLTVMMDYDKWKKMKADPEMLAAMDFDVALDVATGGKIPQKVPPGHPMYKQIKAVSAHGRQIISPSEIRGASKVRERAARVLKNLPKYIKKYPGRFSLAVAGTLAGSGLVGYGIKGIAEKFRNTKK</sequence>
<evidence type="ECO:0000313" key="2">
    <source>
        <dbReference type="EMBL" id="KKN31756.1"/>
    </source>
</evidence>
<keyword evidence="1" id="KW-0812">Transmembrane</keyword>
<feature type="transmembrane region" description="Helical" evidence="1">
    <location>
        <begin position="232"/>
        <end position="250"/>
    </location>
</feature>
<organism evidence="2">
    <name type="scientific">marine sediment metagenome</name>
    <dbReference type="NCBI Taxonomy" id="412755"/>
    <lineage>
        <taxon>unclassified sequences</taxon>
        <taxon>metagenomes</taxon>
        <taxon>ecological metagenomes</taxon>
    </lineage>
</organism>
<comment type="caution">
    <text evidence="2">The sequence shown here is derived from an EMBL/GenBank/DDBJ whole genome shotgun (WGS) entry which is preliminary data.</text>
</comment>
<evidence type="ECO:0000256" key="1">
    <source>
        <dbReference type="SAM" id="Phobius"/>
    </source>
</evidence>
<keyword evidence="1" id="KW-0472">Membrane</keyword>
<gene>
    <name evidence="2" type="ORF">LCGC14_0820710</name>
</gene>
<keyword evidence="1" id="KW-1133">Transmembrane helix</keyword>
<protein>
    <submittedName>
        <fullName evidence="2">Uncharacterized protein</fullName>
    </submittedName>
</protein>
<reference evidence="2" key="1">
    <citation type="journal article" date="2015" name="Nature">
        <title>Complex archaea that bridge the gap between prokaryotes and eukaryotes.</title>
        <authorList>
            <person name="Spang A."/>
            <person name="Saw J.H."/>
            <person name="Jorgensen S.L."/>
            <person name="Zaremba-Niedzwiedzka K."/>
            <person name="Martijn J."/>
            <person name="Lind A.E."/>
            <person name="van Eijk R."/>
            <person name="Schleper C."/>
            <person name="Guy L."/>
            <person name="Ettema T.J."/>
        </authorList>
    </citation>
    <scope>NUCLEOTIDE SEQUENCE</scope>
</reference>
<name>A0A0F9S3U1_9ZZZZ</name>
<dbReference type="EMBL" id="LAZR01002304">
    <property type="protein sequence ID" value="KKN31756.1"/>
    <property type="molecule type" value="Genomic_DNA"/>
</dbReference>
<dbReference type="AlphaFoldDB" id="A0A0F9S3U1"/>
<proteinExistence type="predicted"/>
<accession>A0A0F9S3U1</accession>